<accession>A0A0E9X9T1</accession>
<reference evidence="1" key="1">
    <citation type="submission" date="2014-11" db="EMBL/GenBank/DDBJ databases">
        <authorList>
            <person name="Amaro Gonzalez C."/>
        </authorList>
    </citation>
    <scope>NUCLEOTIDE SEQUENCE</scope>
</reference>
<organism evidence="1">
    <name type="scientific">Anguilla anguilla</name>
    <name type="common">European freshwater eel</name>
    <name type="synonym">Muraena anguilla</name>
    <dbReference type="NCBI Taxonomy" id="7936"/>
    <lineage>
        <taxon>Eukaryota</taxon>
        <taxon>Metazoa</taxon>
        <taxon>Chordata</taxon>
        <taxon>Craniata</taxon>
        <taxon>Vertebrata</taxon>
        <taxon>Euteleostomi</taxon>
        <taxon>Actinopterygii</taxon>
        <taxon>Neopterygii</taxon>
        <taxon>Teleostei</taxon>
        <taxon>Anguilliformes</taxon>
        <taxon>Anguillidae</taxon>
        <taxon>Anguilla</taxon>
    </lineage>
</organism>
<protein>
    <submittedName>
        <fullName evidence="1">Uncharacterized protein</fullName>
    </submittedName>
</protein>
<sequence length="49" mass="5995">MSRSSTCAIRKCIFNLYFVNIMNDRIMLQQRRSYIYVNLRRKIFLDSCL</sequence>
<proteinExistence type="predicted"/>
<name>A0A0E9X9T1_ANGAN</name>
<reference evidence="1" key="2">
    <citation type="journal article" date="2015" name="Fish Shellfish Immunol.">
        <title>Early steps in the European eel (Anguilla anguilla)-Vibrio vulnificus interaction in the gills: Role of the RtxA13 toxin.</title>
        <authorList>
            <person name="Callol A."/>
            <person name="Pajuelo D."/>
            <person name="Ebbesson L."/>
            <person name="Teles M."/>
            <person name="MacKenzie S."/>
            <person name="Amaro C."/>
        </authorList>
    </citation>
    <scope>NUCLEOTIDE SEQUENCE</scope>
</reference>
<dbReference type="AlphaFoldDB" id="A0A0E9X9T1"/>
<evidence type="ECO:0000313" key="1">
    <source>
        <dbReference type="EMBL" id="JAH99507.1"/>
    </source>
</evidence>
<dbReference type="EMBL" id="GBXM01009070">
    <property type="protein sequence ID" value="JAH99507.1"/>
    <property type="molecule type" value="Transcribed_RNA"/>
</dbReference>